<accession>A0A4C1VE07</accession>
<sequence length="358" mass="41090">MPFTPFTAEEYGDMILLYGEARCDAAEALRLYRERYPARRRPPGAHVISEAFQRIIENKPIVPELKDVQRNPTASSTRTPETLGGAKNGKSQVSDGGSSRPVKKKIRLFPAVSIEDGREGYCKWLVSNLKTNENFLRDILWTGERIFSNETALSGGNIGYWSKKPLTASQLARIKLPKKYAVRAWGAILDGKIYGPVFLPKNLNGVDYLNMINEHVVDIINELPVNRLNTVWFQHDGTPSHCIAPVCERLDELFPDKWIGRHGPVPWPSKSQDLTPMDFFLWERIKRHALSVPCDDNDEMRARLIRAFDSLRKECDNKPKLMKDMYMDTERRAHALVLVEEDSYFEEHDVKIEPYDED</sequence>
<evidence type="ECO:0000313" key="4">
    <source>
        <dbReference type="Proteomes" id="UP000299102"/>
    </source>
</evidence>
<dbReference type="Gene3D" id="3.30.420.10">
    <property type="entry name" value="Ribonuclease H-like superfamily/Ribonuclease H"/>
    <property type="match status" value="1"/>
</dbReference>
<dbReference type="PANTHER" id="PTHR47326">
    <property type="entry name" value="TRANSPOSABLE ELEMENT TC3 TRANSPOSASE-LIKE PROTEIN"/>
    <property type="match status" value="1"/>
</dbReference>
<protein>
    <recommendedName>
        <fullName evidence="2">DUF4817 domain-containing protein</fullName>
    </recommendedName>
</protein>
<dbReference type="InterPro" id="IPR032135">
    <property type="entry name" value="DUF4817"/>
</dbReference>
<name>A0A4C1VE07_EUMVA</name>
<reference evidence="3 4" key="1">
    <citation type="journal article" date="2019" name="Commun. Biol.">
        <title>The bagworm genome reveals a unique fibroin gene that provides high tensile strength.</title>
        <authorList>
            <person name="Kono N."/>
            <person name="Nakamura H."/>
            <person name="Ohtoshi R."/>
            <person name="Tomita M."/>
            <person name="Numata K."/>
            <person name="Arakawa K."/>
        </authorList>
    </citation>
    <scope>NUCLEOTIDE SEQUENCE [LARGE SCALE GENOMIC DNA]</scope>
</reference>
<comment type="caution">
    <text evidence="3">The sequence shown here is derived from an EMBL/GenBank/DDBJ whole genome shotgun (WGS) entry which is preliminary data.</text>
</comment>
<dbReference type="InterPro" id="IPR036397">
    <property type="entry name" value="RNaseH_sf"/>
</dbReference>
<feature type="region of interest" description="Disordered" evidence="1">
    <location>
        <begin position="64"/>
        <end position="101"/>
    </location>
</feature>
<dbReference type="AlphaFoldDB" id="A0A4C1VE07"/>
<dbReference type="OrthoDB" id="9971063at2759"/>
<feature type="domain" description="DUF4817" evidence="2">
    <location>
        <begin position="7"/>
        <end position="45"/>
    </location>
</feature>
<evidence type="ECO:0000313" key="3">
    <source>
        <dbReference type="EMBL" id="GBP36467.1"/>
    </source>
</evidence>
<feature type="compositionally biased region" description="Polar residues" evidence="1">
    <location>
        <begin position="70"/>
        <end position="80"/>
    </location>
</feature>
<dbReference type="STRING" id="151549.A0A4C1VE07"/>
<dbReference type="Pfam" id="PF16087">
    <property type="entry name" value="DUF4817"/>
    <property type="match status" value="1"/>
</dbReference>
<evidence type="ECO:0000256" key="1">
    <source>
        <dbReference type="SAM" id="MobiDB-lite"/>
    </source>
</evidence>
<evidence type="ECO:0000259" key="2">
    <source>
        <dbReference type="Pfam" id="PF16087"/>
    </source>
</evidence>
<proteinExistence type="predicted"/>
<dbReference type="EMBL" id="BGZK01000318">
    <property type="protein sequence ID" value="GBP36467.1"/>
    <property type="molecule type" value="Genomic_DNA"/>
</dbReference>
<dbReference type="Proteomes" id="UP000299102">
    <property type="component" value="Unassembled WGS sequence"/>
</dbReference>
<organism evidence="3 4">
    <name type="scientific">Eumeta variegata</name>
    <name type="common">Bagworm moth</name>
    <name type="synonym">Eumeta japonica</name>
    <dbReference type="NCBI Taxonomy" id="151549"/>
    <lineage>
        <taxon>Eukaryota</taxon>
        <taxon>Metazoa</taxon>
        <taxon>Ecdysozoa</taxon>
        <taxon>Arthropoda</taxon>
        <taxon>Hexapoda</taxon>
        <taxon>Insecta</taxon>
        <taxon>Pterygota</taxon>
        <taxon>Neoptera</taxon>
        <taxon>Endopterygota</taxon>
        <taxon>Lepidoptera</taxon>
        <taxon>Glossata</taxon>
        <taxon>Ditrysia</taxon>
        <taxon>Tineoidea</taxon>
        <taxon>Psychidae</taxon>
        <taxon>Oiketicinae</taxon>
        <taxon>Eumeta</taxon>
    </lineage>
</organism>
<keyword evidence="4" id="KW-1185">Reference proteome</keyword>
<dbReference type="GO" id="GO:0003676">
    <property type="term" value="F:nucleic acid binding"/>
    <property type="evidence" value="ECO:0007669"/>
    <property type="project" value="InterPro"/>
</dbReference>
<dbReference type="PANTHER" id="PTHR47326:SF1">
    <property type="entry name" value="HTH PSQ-TYPE DOMAIN-CONTAINING PROTEIN"/>
    <property type="match status" value="1"/>
</dbReference>
<gene>
    <name evidence="3" type="ORF">EVAR_88047_1</name>
</gene>